<accession>A0A8I6R9U1</accession>
<dbReference type="Proteomes" id="UP000494040">
    <property type="component" value="Unassembled WGS sequence"/>
</dbReference>
<sequence>MNSAKAVRNLLSSCSNQNVTVSRYFGSVILNDNPEMRPITFPANADDLPQFDTVLFGVPGRGGCNSNCNRPQCQEQEPSNNSNGNGSNYYQNDNKITCPPPQRPPQPTHCLKTTAYPPKNKNCPGPCKRPGGANCNGK</sequence>
<reference evidence="2" key="1">
    <citation type="submission" date="2022-01" db="UniProtKB">
        <authorList>
            <consortium name="EnsemblMetazoa"/>
        </authorList>
    </citation>
    <scope>IDENTIFICATION</scope>
</reference>
<evidence type="ECO:0000313" key="2">
    <source>
        <dbReference type="EnsemblMetazoa" id="XP_014239895.1"/>
    </source>
</evidence>
<dbReference type="RefSeq" id="XP_014239895.1">
    <property type="nucleotide sequence ID" value="XM_014384409.2"/>
</dbReference>
<protein>
    <submittedName>
        <fullName evidence="2">Uncharacterized protein</fullName>
    </submittedName>
</protein>
<dbReference type="EnsemblMetazoa" id="XM_024229342.1">
    <property type="protein sequence ID" value="XP_024085110.1"/>
    <property type="gene ID" value="LOC106661169"/>
</dbReference>
<dbReference type="KEGG" id="clec:106661169"/>
<name>A0A8I6R9U1_CIMLE</name>
<feature type="region of interest" description="Disordered" evidence="1">
    <location>
        <begin position="71"/>
        <end position="138"/>
    </location>
</feature>
<evidence type="ECO:0000256" key="1">
    <source>
        <dbReference type="SAM" id="MobiDB-lite"/>
    </source>
</evidence>
<dbReference type="EnsemblMetazoa" id="XM_014384409.2">
    <property type="protein sequence ID" value="XP_014239895.1"/>
    <property type="gene ID" value="LOC106661169"/>
</dbReference>
<feature type="compositionally biased region" description="Low complexity" evidence="1">
    <location>
        <begin position="117"/>
        <end position="130"/>
    </location>
</feature>
<dbReference type="AlphaFoldDB" id="A0A8I6R9U1"/>
<dbReference type="EnsemblMetazoa" id="XM_024229343.1">
    <property type="protein sequence ID" value="XP_024085111.1"/>
    <property type="gene ID" value="LOC106661169"/>
</dbReference>
<dbReference type="GeneID" id="106661169"/>
<feature type="compositionally biased region" description="Low complexity" evidence="1">
    <location>
        <begin position="79"/>
        <end position="88"/>
    </location>
</feature>
<feature type="compositionally biased region" description="Pro residues" evidence="1">
    <location>
        <begin position="98"/>
        <end position="107"/>
    </location>
</feature>
<keyword evidence="3" id="KW-1185">Reference proteome</keyword>
<organism evidence="2 3">
    <name type="scientific">Cimex lectularius</name>
    <name type="common">Bed bug</name>
    <name type="synonym">Acanthia lectularia</name>
    <dbReference type="NCBI Taxonomy" id="79782"/>
    <lineage>
        <taxon>Eukaryota</taxon>
        <taxon>Metazoa</taxon>
        <taxon>Ecdysozoa</taxon>
        <taxon>Arthropoda</taxon>
        <taxon>Hexapoda</taxon>
        <taxon>Insecta</taxon>
        <taxon>Pterygota</taxon>
        <taxon>Neoptera</taxon>
        <taxon>Paraneoptera</taxon>
        <taxon>Hemiptera</taxon>
        <taxon>Heteroptera</taxon>
        <taxon>Panheteroptera</taxon>
        <taxon>Cimicomorpha</taxon>
        <taxon>Cimicidae</taxon>
        <taxon>Cimex</taxon>
    </lineage>
</organism>
<proteinExistence type="predicted"/>
<dbReference type="RefSeq" id="XP_024085111.1">
    <property type="nucleotide sequence ID" value="XM_024229343.1"/>
</dbReference>
<evidence type="ECO:0000313" key="3">
    <source>
        <dbReference type="Proteomes" id="UP000494040"/>
    </source>
</evidence>
<dbReference type="RefSeq" id="XP_024085110.1">
    <property type="nucleotide sequence ID" value="XM_024229342.1"/>
</dbReference>